<gene>
    <name evidence="3" type="ORF">E5676_scaffold216G00030</name>
    <name evidence="2" type="ORF">E6C27_scaffold280G002070</name>
</gene>
<accession>A0A5D3E2L1</accession>
<dbReference type="EMBL" id="SSTE01007195">
    <property type="protein sequence ID" value="KAA0057349.1"/>
    <property type="molecule type" value="Genomic_DNA"/>
</dbReference>
<evidence type="ECO:0000313" key="3">
    <source>
        <dbReference type="EMBL" id="TYK30038.1"/>
    </source>
</evidence>
<dbReference type="OrthoDB" id="1924059at2759"/>
<name>A0A5D3E2L1_CUCMM</name>
<dbReference type="Proteomes" id="UP000321393">
    <property type="component" value="Unassembled WGS sequence"/>
</dbReference>
<sequence length="173" mass="20072">MKEDRAGKTRFISLEQLPGKKLLIPKEERLKALWALSATLPNATYSCRIHLQDDLVTGFHLSMNERFVLGCTLKSSIVHSHRELAFKRIDLKGIHQTWPLFLSRSEKSSTERSLNSLHVESIRKESRIRHMKRTEAYKLETAIPYQKETEGDKKEPRFTSQIGRREGSERIQG</sequence>
<dbReference type="Proteomes" id="UP000321947">
    <property type="component" value="Unassembled WGS sequence"/>
</dbReference>
<feature type="region of interest" description="Disordered" evidence="1">
    <location>
        <begin position="143"/>
        <end position="173"/>
    </location>
</feature>
<feature type="compositionally biased region" description="Basic and acidic residues" evidence="1">
    <location>
        <begin position="147"/>
        <end position="173"/>
    </location>
</feature>
<dbReference type="EMBL" id="SSTD01000775">
    <property type="protein sequence ID" value="TYK30038.1"/>
    <property type="molecule type" value="Genomic_DNA"/>
</dbReference>
<evidence type="ECO:0000256" key="1">
    <source>
        <dbReference type="SAM" id="MobiDB-lite"/>
    </source>
</evidence>
<dbReference type="STRING" id="1194695.A0A5D3E2L1"/>
<proteinExistence type="predicted"/>
<evidence type="ECO:0000313" key="5">
    <source>
        <dbReference type="Proteomes" id="UP000321947"/>
    </source>
</evidence>
<evidence type="ECO:0000313" key="2">
    <source>
        <dbReference type="EMBL" id="KAA0057349.1"/>
    </source>
</evidence>
<comment type="caution">
    <text evidence="3">The sequence shown here is derived from an EMBL/GenBank/DDBJ whole genome shotgun (WGS) entry which is preliminary data.</text>
</comment>
<reference evidence="4 5" key="1">
    <citation type="submission" date="2019-08" db="EMBL/GenBank/DDBJ databases">
        <title>Draft genome sequences of two oriental melons (Cucumis melo L. var makuwa).</title>
        <authorList>
            <person name="Kwon S.-Y."/>
        </authorList>
    </citation>
    <scope>NUCLEOTIDE SEQUENCE [LARGE SCALE GENOMIC DNA]</scope>
    <source>
        <strain evidence="5">cv. Chang Bougi</strain>
        <strain evidence="4">cv. SW 3</strain>
        <tissue evidence="3">Leaf</tissue>
    </source>
</reference>
<protein>
    <submittedName>
        <fullName evidence="3">ATPase subunit 4 (Mitochondrion)</fullName>
    </submittedName>
</protein>
<dbReference type="AlphaFoldDB" id="A0A5D3E2L1"/>
<organism evidence="3 5">
    <name type="scientific">Cucumis melo var. makuwa</name>
    <name type="common">Oriental melon</name>
    <dbReference type="NCBI Taxonomy" id="1194695"/>
    <lineage>
        <taxon>Eukaryota</taxon>
        <taxon>Viridiplantae</taxon>
        <taxon>Streptophyta</taxon>
        <taxon>Embryophyta</taxon>
        <taxon>Tracheophyta</taxon>
        <taxon>Spermatophyta</taxon>
        <taxon>Magnoliopsida</taxon>
        <taxon>eudicotyledons</taxon>
        <taxon>Gunneridae</taxon>
        <taxon>Pentapetalae</taxon>
        <taxon>rosids</taxon>
        <taxon>fabids</taxon>
        <taxon>Cucurbitales</taxon>
        <taxon>Cucurbitaceae</taxon>
        <taxon>Benincaseae</taxon>
        <taxon>Cucumis</taxon>
    </lineage>
</organism>
<evidence type="ECO:0000313" key="4">
    <source>
        <dbReference type="Proteomes" id="UP000321393"/>
    </source>
</evidence>